<reference evidence="2" key="1">
    <citation type="submission" date="2021-02" db="EMBL/GenBank/DDBJ databases">
        <authorList>
            <person name="Dougan E. K."/>
            <person name="Rhodes N."/>
            <person name="Thang M."/>
            <person name="Chan C."/>
        </authorList>
    </citation>
    <scope>NUCLEOTIDE SEQUENCE</scope>
</reference>
<feature type="region of interest" description="Disordered" evidence="1">
    <location>
        <begin position="1"/>
        <end position="28"/>
    </location>
</feature>
<feature type="non-terminal residue" evidence="2">
    <location>
        <position position="176"/>
    </location>
</feature>
<feature type="compositionally biased region" description="Polar residues" evidence="1">
    <location>
        <begin position="11"/>
        <end position="20"/>
    </location>
</feature>
<proteinExistence type="predicted"/>
<dbReference type="EMBL" id="CAJNNW010033546">
    <property type="protein sequence ID" value="CAE8719465.1"/>
    <property type="molecule type" value="Genomic_DNA"/>
</dbReference>
<dbReference type="AlphaFoldDB" id="A0A813L2V9"/>
<evidence type="ECO:0000313" key="2">
    <source>
        <dbReference type="EMBL" id="CAE8719465.1"/>
    </source>
</evidence>
<accession>A0A813L2V9</accession>
<feature type="region of interest" description="Disordered" evidence="1">
    <location>
        <begin position="157"/>
        <end position="176"/>
    </location>
</feature>
<name>A0A813L2V9_POLGL</name>
<evidence type="ECO:0000313" key="3">
    <source>
        <dbReference type="Proteomes" id="UP000626109"/>
    </source>
</evidence>
<organism evidence="2 3">
    <name type="scientific">Polarella glacialis</name>
    <name type="common">Dinoflagellate</name>
    <dbReference type="NCBI Taxonomy" id="89957"/>
    <lineage>
        <taxon>Eukaryota</taxon>
        <taxon>Sar</taxon>
        <taxon>Alveolata</taxon>
        <taxon>Dinophyceae</taxon>
        <taxon>Suessiales</taxon>
        <taxon>Suessiaceae</taxon>
        <taxon>Polarella</taxon>
    </lineage>
</organism>
<evidence type="ECO:0000256" key="1">
    <source>
        <dbReference type="SAM" id="MobiDB-lite"/>
    </source>
</evidence>
<sequence length="176" mass="19994">ELPPPFGGGTPCSSKQQPSPSRERRLSGSDQCRELLLLLPTARRAFEVFLRGAPLPGSTRHRLRTQRWRWQRSPWADFGALRPNLTRSPASLERWWDILEEPIKDPLTSRSVAATDTQKRSESSSIHPRLVTRLSWMSSKRVTAQCAAILNTNLPFGTKTKSRRGLPRNLSRTREA</sequence>
<comment type="caution">
    <text evidence="2">The sequence shown here is derived from an EMBL/GenBank/DDBJ whole genome shotgun (WGS) entry which is preliminary data.</text>
</comment>
<dbReference type="Proteomes" id="UP000626109">
    <property type="component" value="Unassembled WGS sequence"/>
</dbReference>
<gene>
    <name evidence="2" type="ORF">PGLA2088_LOCUS40681</name>
</gene>
<protein>
    <submittedName>
        <fullName evidence="2">Uncharacterized protein</fullName>
    </submittedName>
</protein>